<name>A0A916S134_9HYPH</name>
<keyword evidence="1 3" id="KW-0378">Hydrolase</keyword>
<dbReference type="Gene3D" id="3.40.50.850">
    <property type="entry name" value="Isochorismatase-like"/>
    <property type="match status" value="1"/>
</dbReference>
<proteinExistence type="predicted"/>
<feature type="domain" description="Isochorismatase-like" evidence="2">
    <location>
        <begin position="14"/>
        <end position="200"/>
    </location>
</feature>
<dbReference type="Pfam" id="PF00857">
    <property type="entry name" value="Isochorismatase"/>
    <property type="match status" value="1"/>
</dbReference>
<dbReference type="InterPro" id="IPR000868">
    <property type="entry name" value="Isochorismatase-like_dom"/>
</dbReference>
<dbReference type="PANTHER" id="PTHR43540">
    <property type="entry name" value="PEROXYUREIDOACRYLATE/UREIDOACRYLATE AMIDOHYDROLASE-RELATED"/>
    <property type="match status" value="1"/>
</dbReference>
<comment type="caution">
    <text evidence="3">The sequence shown here is derived from an EMBL/GenBank/DDBJ whole genome shotgun (WGS) entry which is preliminary data.</text>
</comment>
<organism evidence="3 4">
    <name type="scientific">Nitratireductor aestuarii</name>
    <dbReference type="NCBI Taxonomy" id="1735103"/>
    <lineage>
        <taxon>Bacteria</taxon>
        <taxon>Pseudomonadati</taxon>
        <taxon>Pseudomonadota</taxon>
        <taxon>Alphaproteobacteria</taxon>
        <taxon>Hyphomicrobiales</taxon>
        <taxon>Phyllobacteriaceae</taxon>
        <taxon>Nitratireductor</taxon>
    </lineage>
</organism>
<dbReference type="Proteomes" id="UP000636264">
    <property type="component" value="Unassembled WGS sequence"/>
</dbReference>
<reference evidence="3" key="2">
    <citation type="submission" date="2020-09" db="EMBL/GenBank/DDBJ databases">
        <authorList>
            <person name="Sun Q."/>
            <person name="Zhou Y."/>
        </authorList>
    </citation>
    <scope>NUCLEOTIDE SEQUENCE</scope>
    <source>
        <strain evidence="3">CGMCC 1.15320</strain>
    </source>
</reference>
<dbReference type="GO" id="GO:0016787">
    <property type="term" value="F:hydrolase activity"/>
    <property type="evidence" value="ECO:0007669"/>
    <property type="project" value="UniProtKB-KW"/>
</dbReference>
<evidence type="ECO:0000313" key="4">
    <source>
        <dbReference type="Proteomes" id="UP000636264"/>
    </source>
</evidence>
<dbReference type="EMBL" id="BMIF01000016">
    <property type="protein sequence ID" value="GGA79722.1"/>
    <property type="molecule type" value="Genomic_DNA"/>
</dbReference>
<dbReference type="InterPro" id="IPR050272">
    <property type="entry name" value="Isochorismatase-like_hydrls"/>
</dbReference>
<evidence type="ECO:0000313" key="3">
    <source>
        <dbReference type="EMBL" id="GGA79722.1"/>
    </source>
</evidence>
<sequence length="215" mass="23492">MFLTPEETLEASHTALLIVDMQKDFCTPGFGAEKAGRDLTMARGVIPAIAELLEGARKAGVLVAHVGFSTAPDHRSDSGSWLAQRRRATASSDSLCITGTEGEEFIDELAPLPNEYIIRKRRYSAFTGTDLDLILRARRIETVIVTGVSTNACVETTARAAFELGYYLAVPTDCCGSWNRDLHEATLANVRHRFGITPTRAEILKIWQPQAALAV</sequence>
<evidence type="ECO:0000256" key="1">
    <source>
        <dbReference type="ARBA" id="ARBA00022801"/>
    </source>
</evidence>
<keyword evidence="4" id="KW-1185">Reference proteome</keyword>
<dbReference type="RefSeq" id="WP_188722638.1">
    <property type="nucleotide sequence ID" value="NZ_BMIF01000016.1"/>
</dbReference>
<evidence type="ECO:0000259" key="2">
    <source>
        <dbReference type="Pfam" id="PF00857"/>
    </source>
</evidence>
<dbReference type="SUPFAM" id="SSF52499">
    <property type="entry name" value="Isochorismatase-like hydrolases"/>
    <property type="match status" value="1"/>
</dbReference>
<gene>
    <name evidence="3" type="ORF">GCM10011385_37440</name>
</gene>
<dbReference type="AlphaFoldDB" id="A0A916S134"/>
<accession>A0A916S134</accession>
<dbReference type="CDD" id="cd00431">
    <property type="entry name" value="cysteine_hydrolases"/>
    <property type="match status" value="1"/>
</dbReference>
<reference evidence="3" key="1">
    <citation type="journal article" date="2014" name="Int. J. Syst. Evol. Microbiol.">
        <title>Complete genome sequence of Corynebacterium casei LMG S-19264T (=DSM 44701T), isolated from a smear-ripened cheese.</title>
        <authorList>
            <consortium name="US DOE Joint Genome Institute (JGI-PGF)"/>
            <person name="Walter F."/>
            <person name="Albersmeier A."/>
            <person name="Kalinowski J."/>
            <person name="Ruckert C."/>
        </authorList>
    </citation>
    <scope>NUCLEOTIDE SEQUENCE</scope>
    <source>
        <strain evidence="3">CGMCC 1.15320</strain>
    </source>
</reference>
<dbReference type="InterPro" id="IPR036380">
    <property type="entry name" value="Isochorismatase-like_sf"/>
</dbReference>
<protein>
    <submittedName>
        <fullName evidence="3">Cysteine hydrolase</fullName>
    </submittedName>
</protein>